<protein>
    <submittedName>
        <fullName evidence="2">Uncharacterized protein</fullName>
    </submittedName>
</protein>
<accession>A0ABD3J5L7</accession>
<feature type="region of interest" description="Disordered" evidence="1">
    <location>
        <begin position="86"/>
        <end position="142"/>
    </location>
</feature>
<dbReference type="Proteomes" id="UP001634007">
    <property type="component" value="Unassembled WGS sequence"/>
</dbReference>
<name>A0ABD3J5L7_EUCGL</name>
<evidence type="ECO:0000313" key="2">
    <source>
        <dbReference type="EMBL" id="KAL3723110.1"/>
    </source>
</evidence>
<evidence type="ECO:0000256" key="1">
    <source>
        <dbReference type="SAM" id="MobiDB-lite"/>
    </source>
</evidence>
<feature type="compositionally biased region" description="Polar residues" evidence="1">
    <location>
        <begin position="108"/>
        <end position="120"/>
    </location>
</feature>
<keyword evidence="3" id="KW-1185">Reference proteome</keyword>
<feature type="compositionally biased region" description="Basic and acidic residues" evidence="1">
    <location>
        <begin position="121"/>
        <end position="139"/>
    </location>
</feature>
<proteinExistence type="predicted"/>
<dbReference type="AlphaFoldDB" id="A0ABD3J5L7"/>
<dbReference type="EMBL" id="JBJKBG010000009">
    <property type="protein sequence ID" value="KAL3723110.1"/>
    <property type="molecule type" value="Genomic_DNA"/>
</dbReference>
<feature type="compositionally biased region" description="Low complexity" evidence="1">
    <location>
        <begin position="93"/>
        <end position="102"/>
    </location>
</feature>
<evidence type="ECO:0000313" key="3">
    <source>
        <dbReference type="Proteomes" id="UP001634007"/>
    </source>
</evidence>
<sequence>MEAEVDRLIPVIVEGEVGHFLLPLPAGQTRVVVVATIPSLAVAVMAMRELEVRVPGDRVVGLIVLVIDGSEHDRARSPVRSFHQAMIERSQSHRSAASSSHSAKTRESSLSPRCTKSPSTRGKDNERWNFGKSHDDAPLKWDGGCCRKRAIEQ</sequence>
<reference evidence="2 3" key="1">
    <citation type="submission" date="2024-11" db="EMBL/GenBank/DDBJ databases">
        <title>Chromosome-level genome assembly of Eucalyptus globulus Labill. provides insights into its genome evolution.</title>
        <authorList>
            <person name="Li X."/>
        </authorList>
    </citation>
    <scope>NUCLEOTIDE SEQUENCE [LARGE SCALE GENOMIC DNA]</scope>
    <source>
        <strain evidence="2">CL2024</strain>
        <tissue evidence="2">Fresh tender leaves</tissue>
    </source>
</reference>
<comment type="caution">
    <text evidence="2">The sequence shown here is derived from an EMBL/GenBank/DDBJ whole genome shotgun (WGS) entry which is preliminary data.</text>
</comment>
<gene>
    <name evidence="2" type="ORF">ACJRO7_035311</name>
</gene>
<organism evidence="2 3">
    <name type="scientific">Eucalyptus globulus</name>
    <name type="common">Tasmanian blue gum</name>
    <dbReference type="NCBI Taxonomy" id="34317"/>
    <lineage>
        <taxon>Eukaryota</taxon>
        <taxon>Viridiplantae</taxon>
        <taxon>Streptophyta</taxon>
        <taxon>Embryophyta</taxon>
        <taxon>Tracheophyta</taxon>
        <taxon>Spermatophyta</taxon>
        <taxon>Magnoliopsida</taxon>
        <taxon>eudicotyledons</taxon>
        <taxon>Gunneridae</taxon>
        <taxon>Pentapetalae</taxon>
        <taxon>rosids</taxon>
        <taxon>malvids</taxon>
        <taxon>Myrtales</taxon>
        <taxon>Myrtaceae</taxon>
        <taxon>Myrtoideae</taxon>
        <taxon>Eucalypteae</taxon>
        <taxon>Eucalyptus</taxon>
    </lineage>
</organism>